<evidence type="ECO:0000313" key="3">
    <source>
        <dbReference type="EMBL" id="TBW33774.1"/>
    </source>
</evidence>
<comment type="caution">
    <text evidence="3">The sequence shown here is derived from an EMBL/GenBank/DDBJ whole genome shotgun (WGS) entry which is preliminary data.</text>
</comment>
<dbReference type="Gene3D" id="3.20.20.100">
    <property type="entry name" value="NADP-dependent oxidoreductase domain"/>
    <property type="match status" value="1"/>
</dbReference>
<dbReference type="Pfam" id="PF00248">
    <property type="entry name" value="Aldo_ket_red"/>
    <property type="match status" value="1"/>
</dbReference>
<proteinExistence type="predicted"/>
<gene>
    <name evidence="3" type="ORF">EYW49_19435</name>
</gene>
<dbReference type="InterPro" id="IPR036812">
    <property type="entry name" value="NAD(P)_OxRdtase_dom_sf"/>
</dbReference>
<keyword evidence="1" id="KW-0560">Oxidoreductase</keyword>
<dbReference type="InterPro" id="IPR023210">
    <property type="entry name" value="NADP_OxRdtase_dom"/>
</dbReference>
<evidence type="ECO:0000313" key="4">
    <source>
        <dbReference type="Proteomes" id="UP000292781"/>
    </source>
</evidence>
<dbReference type="RefSeq" id="WP_131311291.1">
    <property type="nucleotide sequence ID" value="NZ_SJFN01000039.1"/>
</dbReference>
<dbReference type="PANTHER" id="PTHR43625:SF40">
    <property type="entry name" value="ALDO-KETO REDUCTASE YAKC [NADP(+)]"/>
    <property type="match status" value="1"/>
</dbReference>
<dbReference type="SUPFAM" id="SSF51430">
    <property type="entry name" value="NAD(P)-linked oxidoreductase"/>
    <property type="match status" value="1"/>
</dbReference>
<dbReference type="GO" id="GO:0005737">
    <property type="term" value="C:cytoplasm"/>
    <property type="evidence" value="ECO:0007669"/>
    <property type="project" value="TreeGrafter"/>
</dbReference>
<dbReference type="AlphaFoldDB" id="A0A4Q9VFZ4"/>
<protein>
    <submittedName>
        <fullName evidence="3">Aldo/keto reductase</fullName>
    </submittedName>
</protein>
<name>A0A4Q9VFZ4_9HYPH</name>
<dbReference type="EMBL" id="SJFN01000039">
    <property type="protein sequence ID" value="TBW33774.1"/>
    <property type="molecule type" value="Genomic_DNA"/>
</dbReference>
<evidence type="ECO:0000256" key="1">
    <source>
        <dbReference type="ARBA" id="ARBA00023002"/>
    </source>
</evidence>
<keyword evidence="4" id="KW-1185">Reference proteome</keyword>
<dbReference type="GO" id="GO:0016491">
    <property type="term" value="F:oxidoreductase activity"/>
    <property type="evidence" value="ECO:0007669"/>
    <property type="project" value="UniProtKB-KW"/>
</dbReference>
<dbReference type="InterPro" id="IPR050791">
    <property type="entry name" value="Aldo-Keto_reductase"/>
</dbReference>
<feature type="domain" description="NADP-dependent oxidoreductase" evidence="2">
    <location>
        <begin position="14"/>
        <end position="311"/>
    </location>
</feature>
<accession>A0A4Q9VFZ4</accession>
<sequence length="332" mass="35526">MRTRRLGPDLEVSAIGLGCMGMSHAYGGQEEAKSIDTLRRAVDIGITFFDTAEVYGPYTNEILLGKALKGLRDKVTIATKFGFEIGPDTGSSVDRMIGLDGRPETAVKVAEESLKRLGIEVIDLFYLHRVDPKVPVEESVGAMGDLVRQGKVRFVGVSEVDAVTLRRAHHEHPIAAVQSEYSLWTRGVEAEVLPAARALGIGFVPFSPLGRGFLAGSVTAATDLAEGDFRRRLPRFQEAALAANARFVAVLEEIAESHGATKAQLALAWVLAKGDDIVPIPGTRRIDRLEENAAAASVLLSAADVAAIEAAIPPEEITGERYGATAAFVPKK</sequence>
<evidence type="ECO:0000259" key="2">
    <source>
        <dbReference type="Pfam" id="PF00248"/>
    </source>
</evidence>
<reference evidence="3 4" key="1">
    <citation type="submission" date="2019-02" db="EMBL/GenBank/DDBJ databases">
        <title>Siculibacillus lacustris gen. nov., sp. nov., a new rosette-forming bacterium isolated from a freshwater crater lake (Lake St. Ana, Romania).</title>
        <authorList>
            <person name="Felfoldi T."/>
            <person name="Marton Z."/>
            <person name="Szabo A."/>
            <person name="Mentes A."/>
            <person name="Boka K."/>
            <person name="Marialigeti K."/>
            <person name="Mathe I."/>
            <person name="Koncz M."/>
            <person name="Schumann P."/>
            <person name="Toth E."/>
        </authorList>
    </citation>
    <scope>NUCLEOTIDE SEQUENCE [LARGE SCALE GENOMIC DNA]</scope>
    <source>
        <strain evidence="3 4">SA-279</strain>
    </source>
</reference>
<dbReference type="CDD" id="cd19076">
    <property type="entry name" value="AKR_AKR13A_13D"/>
    <property type="match status" value="1"/>
</dbReference>
<organism evidence="3 4">
    <name type="scientific">Siculibacillus lacustris</name>
    <dbReference type="NCBI Taxonomy" id="1549641"/>
    <lineage>
        <taxon>Bacteria</taxon>
        <taxon>Pseudomonadati</taxon>
        <taxon>Pseudomonadota</taxon>
        <taxon>Alphaproteobacteria</taxon>
        <taxon>Hyphomicrobiales</taxon>
        <taxon>Ancalomicrobiaceae</taxon>
        <taxon>Siculibacillus</taxon>
    </lineage>
</organism>
<dbReference type="Proteomes" id="UP000292781">
    <property type="component" value="Unassembled WGS sequence"/>
</dbReference>
<dbReference type="OrthoDB" id="8394608at2"/>
<dbReference type="PANTHER" id="PTHR43625">
    <property type="entry name" value="AFLATOXIN B1 ALDEHYDE REDUCTASE"/>
    <property type="match status" value="1"/>
</dbReference>